<accession>A0A7S7NZK3</accession>
<proteinExistence type="predicted"/>
<evidence type="ECO:0000256" key="6">
    <source>
        <dbReference type="SAM" id="Phobius"/>
    </source>
</evidence>
<evidence type="ECO:0000256" key="5">
    <source>
        <dbReference type="ARBA" id="ARBA00023136"/>
    </source>
</evidence>
<feature type="transmembrane region" description="Helical" evidence="6">
    <location>
        <begin position="48"/>
        <end position="67"/>
    </location>
</feature>
<keyword evidence="8" id="KW-1185">Reference proteome</keyword>
<feature type="transmembrane region" description="Helical" evidence="6">
    <location>
        <begin position="134"/>
        <end position="154"/>
    </location>
</feature>
<dbReference type="InterPro" id="IPR050367">
    <property type="entry name" value="APC_superfamily"/>
</dbReference>
<comment type="subcellular location">
    <subcellularLocation>
        <location evidence="1">Cell membrane</location>
        <topology evidence="1">Multi-pass membrane protein</topology>
    </subcellularLocation>
</comment>
<evidence type="ECO:0000256" key="3">
    <source>
        <dbReference type="ARBA" id="ARBA00022692"/>
    </source>
</evidence>
<keyword evidence="2" id="KW-1003">Cell membrane</keyword>
<dbReference type="InterPro" id="IPR002293">
    <property type="entry name" value="AA/rel_permease1"/>
</dbReference>
<dbReference type="GO" id="GO:0005886">
    <property type="term" value="C:plasma membrane"/>
    <property type="evidence" value="ECO:0007669"/>
    <property type="project" value="UniProtKB-SubCell"/>
</dbReference>
<dbReference type="RefSeq" id="WP_194453843.1">
    <property type="nucleotide sequence ID" value="NZ_CP063849.1"/>
</dbReference>
<dbReference type="Pfam" id="PF13520">
    <property type="entry name" value="AA_permease_2"/>
    <property type="match status" value="1"/>
</dbReference>
<feature type="transmembrane region" description="Helical" evidence="6">
    <location>
        <begin position="461"/>
        <end position="479"/>
    </location>
</feature>
<feature type="transmembrane region" description="Helical" evidence="6">
    <location>
        <begin position="100"/>
        <end position="122"/>
    </location>
</feature>
<name>A0A7S7NZK3_PALFE</name>
<feature type="transmembrane region" description="Helical" evidence="6">
    <location>
        <begin position="315"/>
        <end position="337"/>
    </location>
</feature>
<evidence type="ECO:0000256" key="1">
    <source>
        <dbReference type="ARBA" id="ARBA00004651"/>
    </source>
</evidence>
<keyword evidence="4 6" id="KW-1133">Transmembrane helix</keyword>
<dbReference type="PANTHER" id="PTHR42770:SF7">
    <property type="entry name" value="MEMBRANE PROTEIN"/>
    <property type="match status" value="1"/>
</dbReference>
<evidence type="ECO:0000313" key="8">
    <source>
        <dbReference type="Proteomes" id="UP000593892"/>
    </source>
</evidence>
<sequence length="720" mass="79229">MTPNRVVIASTIALSFISFWRAAAIVLSDLASSAYYVGGITEKAIGKSAPWFILAIMLFSYAVRAVYIEGCAMYVRGGVYRVVHEALGSRMAKLAVSALMFDYVLTGPISGVSAGLYLAGLINETAEHFFHQQHLINDAGFAVVFALVVTVYFWRKNIIGIHESSHKALRIMQITTLMVVILIAWCLYTIFHGHFQAVPMPVLGNIKLSEESLGWLPGSWVQMIPAVAILVGLGHSLLAMSGEESLAQVNREIAHPKLKNLERAGLVIFIYSLVFTSLVSFFAVMIIPDTDRKLFLDNLIGGLAMHLDGPMPLRLLFHAFVVFVGALILSGAVNTAIIGSNGVLNRVAEDNVLPNWFRSPHKKFGTTHRLVNMIVGLQIVTIILSRGDVYLLGEAYAFGVVWSFAFNATSVLVLRFKDKRPREWKVPLNLQVGGVEIPVGLGLIALSLFTLAITNVLTKKIATVSGVIFTLAFFILFTVSEKLNRRRALAANAGHEQFRLDDSEGVSAEILDVRPGNVLVAVRNPNRLNHLHRVLQKTDIRKIDIVAVSISDEEAPFTARESELFTKVVTLAEKEGKSVKLLTVPGDDPNGALVETAARLQSSRIVIGTSPKLTTAQQGHAIGIQWERLPEPRPAISLEVVPDDPAERPSFVNLGPHPPRLWPEDIELLHELWRDLSASGPGHRLRHRDVVGVALRRLKAELNSKERDEILKDISRSTDL</sequence>
<dbReference type="AlphaFoldDB" id="A0A7S7NZK3"/>
<dbReference type="Proteomes" id="UP000593892">
    <property type="component" value="Chromosome"/>
</dbReference>
<keyword evidence="3 6" id="KW-0812">Transmembrane</keyword>
<evidence type="ECO:0000256" key="2">
    <source>
        <dbReference type="ARBA" id="ARBA00022475"/>
    </source>
</evidence>
<organism evidence="7 8">
    <name type="scientific">Paludibaculum fermentans</name>
    <dbReference type="NCBI Taxonomy" id="1473598"/>
    <lineage>
        <taxon>Bacteria</taxon>
        <taxon>Pseudomonadati</taxon>
        <taxon>Acidobacteriota</taxon>
        <taxon>Terriglobia</taxon>
        <taxon>Bryobacterales</taxon>
        <taxon>Bryobacteraceae</taxon>
        <taxon>Paludibaculum</taxon>
    </lineage>
</organism>
<keyword evidence="5 6" id="KW-0472">Membrane</keyword>
<dbReference type="Gene3D" id="1.20.1740.10">
    <property type="entry name" value="Amino acid/polyamine transporter I"/>
    <property type="match status" value="1"/>
</dbReference>
<reference evidence="7 8" key="1">
    <citation type="submission" date="2020-10" db="EMBL/GenBank/DDBJ databases">
        <title>Complete genome sequence of Paludibaculum fermentans P105T, a facultatively anaerobic acidobacterium capable of dissimilatory Fe(III) reduction.</title>
        <authorList>
            <person name="Dedysh S.N."/>
            <person name="Beletsky A.V."/>
            <person name="Kulichevskaya I.S."/>
            <person name="Mardanov A.V."/>
            <person name="Ravin N.V."/>
        </authorList>
    </citation>
    <scope>NUCLEOTIDE SEQUENCE [LARGE SCALE GENOMIC DNA]</scope>
    <source>
        <strain evidence="7 8">P105</strain>
    </source>
</reference>
<protein>
    <submittedName>
        <fullName evidence="7">APC family permease</fullName>
    </submittedName>
</protein>
<feature type="transmembrane region" description="Helical" evidence="6">
    <location>
        <begin position="215"/>
        <end position="238"/>
    </location>
</feature>
<feature type="transmembrane region" description="Helical" evidence="6">
    <location>
        <begin position="370"/>
        <end position="389"/>
    </location>
</feature>
<feature type="transmembrane region" description="Helical" evidence="6">
    <location>
        <begin position="395"/>
        <end position="416"/>
    </location>
</feature>
<dbReference type="GO" id="GO:0022857">
    <property type="term" value="F:transmembrane transporter activity"/>
    <property type="evidence" value="ECO:0007669"/>
    <property type="project" value="InterPro"/>
</dbReference>
<dbReference type="EMBL" id="CP063849">
    <property type="protein sequence ID" value="QOY92189.1"/>
    <property type="molecule type" value="Genomic_DNA"/>
</dbReference>
<dbReference type="KEGG" id="pfer:IRI77_29725"/>
<dbReference type="PANTHER" id="PTHR42770">
    <property type="entry name" value="AMINO ACID TRANSPORTER-RELATED"/>
    <property type="match status" value="1"/>
</dbReference>
<evidence type="ECO:0000256" key="4">
    <source>
        <dbReference type="ARBA" id="ARBA00022989"/>
    </source>
</evidence>
<feature type="transmembrane region" description="Helical" evidence="6">
    <location>
        <begin position="266"/>
        <end position="287"/>
    </location>
</feature>
<evidence type="ECO:0000313" key="7">
    <source>
        <dbReference type="EMBL" id="QOY92189.1"/>
    </source>
</evidence>
<feature type="transmembrane region" description="Helical" evidence="6">
    <location>
        <begin position="174"/>
        <end position="195"/>
    </location>
</feature>
<feature type="transmembrane region" description="Helical" evidence="6">
    <location>
        <begin position="428"/>
        <end position="449"/>
    </location>
</feature>
<gene>
    <name evidence="7" type="ORF">IRI77_29725</name>
</gene>